<keyword evidence="3" id="KW-1185">Reference proteome</keyword>
<dbReference type="InterPro" id="IPR011990">
    <property type="entry name" value="TPR-like_helical_dom_sf"/>
</dbReference>
<proteinExistence type="predicted"/>
<dbReference type="InterPro" id="IPR053185">
    <property type="entry name" value="SET_domain_protein"/>
</dbReference>
<dbReference type="Pfam" id="PF00856">
    <property type="entry name" value="SET"/>
    <property type="match status" value="1"/>
</dbReference>
<dbReference type="SUPFAM" id="SSF82199">
    <property type="entry name" value="SET domain"/>
    <property type="match status" value="1"/>
</dbReference>
<dbReference type="EMBL" id="KN824281">
    <property type="protein sequence ID" value="KIM32027.1"/>
    <property type="molecule type" value="Genomic_DNA"/>
</dbReference>
<dbReference type="InterPro" id="IPR001214">
    <property type="entry name" value="SET_dom"/>
</dbReference>
<feature type="domain" description="SET" evidence="1">
    <location>
        <begin position="1"/>
        <end position="139"/>
    </location>
</feature>
<dbReference type="SMART" id="SM00317">
    <property type="entry name" value="SET"/>
    <property type="match status" value="1"/>
</dbReference>
<protein>
    <recommendedName>
        <fullName evidence="1">SET domain-containing protein</fullName>
    </recommendedName>
</protein>
<dbReference type="Gene3D" id="1.25.40.10">
    <property type="entry name" value="Tetratricopeptide repeat domain"/>
    <property type="match status" value="1"/>
</dbReference>
<dbReference type="OrthoDB" id="265717at2759"/>
<name>A0A0C2XT02_SERVB</name>
<organism evidence="2 3">
    <name type="scientific">Serendipita vermifera MAFF 305830</name>
    <dbReference type="NCBI Taxonomy" id="933852"/>
    <lineage>
        <taxon>Eukaryota</taxon>
        <taxon>Fungi</taxon>
        <taxon>Dikarya</taxon>
        <taxon>Basidiomycota</taxon>
        <taxon>Agaricomycotina</taxon>
        <taxon>Agaricomycetes</taxon>
        <taxon>Sebacinales</taxon>
        <taxon>Serendipitaceae</taxon>
        <taxon>Serendipita</taxon>
    </lineage>
</organism>
<reference evidence="2 3" key="1">
    <citation type="submission" date="2014-04" db="EMBL/GenBank/DDBJ databases">
        <authorList>
            <consortium name="DOE Joint Genome Institute"/>
            <person name="Kuo A."/>
            <person name="Zuccaro A."/>
            <person name="Kohler A."/>
            <person name="Nagy L.G."/>
            <person name="Floudas D."/>
            <person name="Copeland A."/>
            <person name="Barry K.W."/>
            <person name="Cichocki N."/>
            <person name="Veneault-Fourrey C."/>
            <person name="LaButti K."/>
            <person name="Lindquist E.A."/>
            <person name="Lipzen A."/>
            <person name="Lundell T."/>
            <person name="Morin E."/>
            <person name="Murat C."/>
            <person name="Sun H."/>
            <person name="Tunlid A."/>
            <person name="Henrissat B."/>
            <person name="Grigoriev I.V."/>
            <person name="Hibbett D.S."/>
            <person name="Martin F."/>
            <person name="Nordberg H.P."/>
            <person name="Cantor M.N."/>
            <person name="Hua S.X."/>
        </authorList>
    </citation>
    <scope>NUCLEOTIDE SEQUENCE [LARGE SCALE GENOMIC DNA]</scope>
    <source>
        <strain evidence="2 3">MAFF 305830</strain>
    </source>
</reference>
<dbReference type="AlphaFoldDB" id="A0A0C2XT02"/>
<dbReference type="PANTHER" id="PTHR47332">
    <property type="entry name" value="SET DOMAIN-CONTAINING PROTEIN 5"/>
    <property type="match status" value="1"/>
</dbReference>
<dbReference type="PANTHER" id="PTHR47332:SF2">
    <property type="entry name" value="SET-6"/>
    <property type="match status" value="1"/>
</dbReference>
<dbReference type="Gene3D" id="2.170.270.10">
    <property type="entry name" value="SET domain"/>
    <property type="match status" value="1"/>
</dbReference>
<dbReference type="CDD" id="cd20071">
    <property type="entry name" value="SET_SMYD"/>
    <property type="match status" value="1"/>
</dbReference>
<dbReference type="InterPro" id="IPR046341">
    <property type="entry name" value="SET_dom_sf"/>
</dbReference>
<feature type="non-terminal residue" evidence="2">
    <location>
        <position position="1"/>
    </location>
</feature>
<dbReference type="Proteomes" id="UP000054097">
    <property type="component" value="Unassembled WGS sequence"/>
</dbReference>
<accession>A0A0C2XT02</accession>
<dbReference type="HOGENOM" id="CLU_028281_0_0_1"/>
<dbReference type="PROSITE" id="PS50280">
    <property type="entry name" value="SET"/>
    <property type="match status" value="1"/>
</dbReference>
<evidence type="ECO:0000313" key="2">
    <source>
        <dbReference type="EMBL" id="KIM32027.1"/>
    </source>
</evidence>
<evidence type="ECO:0000313" key="3">
    <source>
        <dbReference type="Proteomes" id="UP000054097"/>
    </source>
</evidence>
<reference evidence="3" key="2">
    <citation type="submission" date="2015-01" db="EMBL/GenBank/DDBJ databases">
        <title>Evolutionary Origins and Diversification of the Mycorrhizal Mutualists.</title>
        <authorList>
            <consortium name="DOE Joint Genome Institute"/>
            <consortium name="Mycorrhizal Genomics Consortium"/>
            <person name="Kohler A."/>
            <person name="Kuo A."/>
            <person name="Nagy L.G."/>
            <person name="Floudas D."/>
            <person name="Copeland A."/>
            <person name="Barry K.W."/>
            <person name="Cichocki N."/>
            <person name="Veneault-Fourrey C."/>
            <person name="LaButti K."/>
            <person name="Lindquist E.A."/>
            <person name="Lipzen A."/>
            <person name="Lundell T."/>
            <person name="Morin E."/>
            <person name="Murat C."/>
            <person name="Riley R."/>
            <person name="Ohm R."/>
            <person name="Sun H."/>
            <person name="Tunlid A."/>
            <person name="Henrissat B."/>
            <person name="Grigoriev I.V."/>
            <person name="Hibbett D.S."/>
            <person name="Martin F."/>
        </authorList>
    </citation>
    <scope>NUCLEOTIDE SEQUENCE [LARGE SCALE GENOMIC DNA]</scope>
    <source>
        <strain evidence="3">MAFF 305830</strain>
    </source>
</reference>
<sequence length="283" mass="32633">AGRGYVTMVDIPVGSLILSEPSWFRLRLDEHTISQQHIQHPIWNGLQASLGDPNYGFDTTFNHGEDYDKFRTNAMPCGTLTRPDSGEDAKATGIFFIASFFNSSCTPNVTAHWIQHEHRMEFRAVRDIYPQEELCIVYDVYALLDKREIRQDKIYEAYGFVCACPVCEQSDLEAKVSDDRRESIRATIRKREPDVTDEEWLSMLQAIEDLRHEGIYHYLDTLYYDCYVVWYKVGELNNAVLCLRNARDLARSMVGAGDPRVMTMSEKLLRISTRAQLLRIASE</sequence>
<dbReference type="STRING" id="933852.A0A0C2XT02"/>
<evidence type="ECO:0000259" key="1">
    <source>
        <dbReference type="PROSITE" id="PS50280"/>
    </source>
</evidence>
<gene>
    <name evidence="2" type="ORF">M408DRAFT_64354</name>
</gene>